<dbReference type="Proteomes" id="UP000092508">
    <property type="component" value="Unassembled WGS sequence"/>
</dbReference>
<dbReference type="EMBL" id="LZMZ01000009">
    <property type="protein sequence ID" value="OBX79956.1"/>
    <property type="molecule type" value="Genomic_DNA"/>
</dbReference>
<dbReference type="AlphaFoldDB" id="A0A1B8QE56"/>
<name>A0A1B8QE56_9GAMM</name>
<dbReference type="STRING" id="34059.A9308_04940"/>
<protein>
    <recommendedName>
        <fullName evidence="5">MerR family transcriptional regulator</fullName>
    </recommendedName>
</protein>
<reference evidence="2 4" key="2">
    <citation type="submission" date="2018-06" db="EMBL/GenBank/DDBJ databases">
        <authorList>
            <consortium name="Pathogen Informatics"/>
            <person name="Doyle S."/>
        </authorList>
    </citation>
    <scope>NUCLEOTIDE SEQUENCE [LARGE SCALE GENOMIC DNA]</scope>
    <source>
        <strain evidence="2 4">NCTC11091</strain>
    </source>
</reference>
<evidence type="ECO:0000313" key="3">
    <source>
        <dbReference type="Proteomes" id="UP000092508"/>
    </source>
</evidence>
<dbReference type="OrthoDB" id="6184at475"/>
<dbReference type="Pfam" id="PF13591">
    <property type="entry name" value="MerR_2"/>
    <property type="match status" value="1"/>
</dbReference>
<proteinExistence type="predicted"/>
<gene>
    <name evidence="1" type="ORF">A9308_04940</name>
    <name evidence="2" type="ORF">NCTC11091_01904</name>
</gene>
<accession>A0A1B8QE56</accession>
<dbReference type="Gene3D" id="1.10.1660.10">
    <property type="match status" value="1"/>
</dbReference>
<dbReference type="Proteomes" id="UP000255193">
    <property type="component" value="Unassembled WGS sequence"/>
</dbReference>
<evidence type="ECO:0000313" key="1">
    <source>
        <dbReference type="EMBL" id="OBX79956.1"/>
    </source>
</evidence>
<evidence type="ECO:0000313" key="2">
    <source>
        <dbReference type="EMBL" id="STY96094.1"/>
    </source>
</evidence>
<evidence type="ECO:0008006" key="5">
    <source>
        <dbReference type="Google" id="ProtNLM"/>
    </source>
</evidence>
<dbReference type="RefSeq" id="WP_067057289.1">
    <property type="nucleotide sequence ID" value="NZ_JAPDKM010000001.1"/>
</dbReference>
<dbReference type="EMBL" id="UGQA01000001">
    <property type="protein sequence ID" value="STY96094.1"/>
    <property type="molecule type" value="Genomic_DNA"/>
</dbReference>
<reference evidence="1 3" key="1">
    <citation type="submission" date="2016-06" db="EMBL/GenBank/DDBJ databases">
        <title>Draft genome of Moraxella atlantae CCUG 66109.</title>
        <authorList>
            <person name="Salva-Serra F."/>
            <person name="Engstrom-Jakobsson H."/>
            <person name="Thorell K."/>
            <person name="Gonzales-Siles L."/>
            <person name="Karlsson R."/>
            <person name="Boulund F."/>
            <person name="Engstrand L."/>
            <person name="Kristiansson E."/>
            <person name="Moore E."/>
        </authorList>
    </citation>
    <scope>NUCLEOTIDE SEQUENCE [LARGE SCALE GENOMIC DNA]</scope>
    <source>
        <strain evidence="1 3">CCUG 66109</strain>
    </source>
</reference>
<sequence length="129" mass="14304">MTNQHEYSDDLTDLHDDLRLTLEQLGAATPYGSDWVLALLDEAVITPFDAITPVSGTDALSFGSVQLSRVRRAARLRRDFDASPQAIGLILTLLDELNALRQYKRQSLGGAFSAQVVTFHTVDDDSRQR</sequence>
<evidence type="ECO:0000313" key="4">
    <source>
        <dbReference type="Proteomes" id="UP000255193"/>
    </source>
</evidence>
<organism evidence="1 3">
    <name type="scientific">Faucicola atlantae</name>
    <dbReference type="NCBI Taxonomy" id="34059"/>
    <lineage>
        <taxon>Bacteria</taxon>
        <taxon>Pseudomonadati</taxon>
        <taxon>Pseudomonadota</taxon>
        <taxon>Gammaproteobacteria</taxon>
        <taxon>Moraxellales</taxon>
        <taxon>Moraxellaceae</taxon>
        <taxon>Faucicola</taxon>
    </lineage>
</organism>